<proteinExistence type="predicted"/>
<dbReference type="KEGG" id="scm:SCHCO_02559413"/>
<reference evidence="2 3" key="1">
    <citation type="journal article" date="2010" name="Nat. Biotechnol.">
        <title>Genome sequence of the model mushroom Schizophyllum commune.</title>
        <authorList>
            <person name="Ohm R.A."/>
            <person name="de Jong J.F."/>
            <person name="Lugones L.G."/>
            <person name="Aerts A."/>
            <person name="Kothe E."/>
            <person name="Stajich J.E."/>
            <person name="de Vries R.P."/>
            <person name="Record E."/>
            <person name="Levasseur A."/>
            <person name="Baker S.E."/>
            <person name="Bartholomew K.A."/>
            <person name="Coutinho P.M."/>
            <person name="Erdmann S."/>
            <person name="Fowler T.J."/>
            <person name="Gathman A.C."/>
            <person name="Lombard V."/>
            <person name="Henrissat B."/>
            <person name="Knabe N."/>
            <person name="Kuees U."/>
            <person name="Lilly W.W."/>
            <person name="Lindquist E."/>
            <person name="Lucas S."/>
            <person name="Magnuson J.K."/>
            <person name="Piumi F."/>
            <person name="Raudaskoski M."/>
            <person name="Salamov A."/>
            <person name="Schmutz J."/>
            <person name="Schwarze F.W.M.R."/>
            <person name="vanKuyk P.A."/>
            <person name="Horton J.S."/>
            <person name="Grigoriev I.V."/>
            <person name="Woesten H.A.B."/>
        </authorList>
    </citation>
    <scope>NUCLEOTIDE SEQUENCE [LARGE SCALE GENOMIC DNA]</scope>
    <source>
        <strain evidence="3">H4-8 / FGSC 9210</strain>
    </source>
</reference>
<feature type="region of interest" description="Disordered" evidence="1">
    <location>
        <begin position="61"/>
        <end position="82"/>
    </location>
</feature>
<name>D8PU70_SCHCM</name>
<evidence type="ECO:0000313" key="2">
    <source>
        <dbReference type="EMBL" id="EFJ00577.1"/>
    </source>
</evidence>
<protein>
    <submittedName>
        <fullName evidence="2">Uncharacterized protein</fullName>
    </submittedName>
</protein>
<keyword evidence="3" id="KW-1185">Reference proteome</keyword>
<dbReference type="AlphaFoldDB" id="D8PU70"/>
<dbReference type="HOGENOM" id="CLU_193202_0_0_1"/>
<evidence type="ECO:0000256" key="1">
    <source>
        <dbReference type="SAM" id="MobiDB-lite"/>
    </source>
</evidence>
<evidence type="ECO:0000313" key="3">
    <source>
        <dbReference type="Proteomes" id="UP000007431"/>
    </source>
</evidence>
<dbReference type="RefSeq" id="XP_003035479.1">
    <property type="nucleotide sequence ID" value="XM_003035433.1"/>
</dbReference>
<organism evidence="3">
    <name type="scientific">Schizophyllum commune (strain H4-8 / FGSC 9210)</name>
    <name type="common">Split gill fungus</name>
    <dbReference type="NCBI Taxonomy" id="578458"/>
    <lineage>
        <taxon>Eukaryota</taxon>
        <taxon>Fungi</taxon>
        <taxon>Dikarya</taxon>
        <taxon>Basidiomycota</taxon>
        <taxon>Agaricomycotina</taxon>
        <taxon>Agaricomycetes</taxon>
        <taxon>Agaricomycetidae</taxon>
        <taxon>Agaricales</taxon>
        <taxon>Schizophyllaceae</taxon>
        <taxon>Schizophyllum</taxon>
    </lineage>
</organism>
<dbReference type="OMA" id="RIWVCGP"/>
<dbReference type="InParanoid" id="D8PU70"/>
<dbReference type="Proteomes" id="UP000007431">
    <property type="component" value="Unassembled WGS sequence"/>
</dbReference>
<accession>D8PU70</accession>
<sequence length="82" mass="8493">MASAPSRIWAGGARGFSIARRPCPQGKPAHCMGFGSCTVPIFSGPAPATLAGRALLRWDGRADPNPDGGRGVPRNNGCSCIW</sequence>
<dbReference type="GeneID" id="9594904"/>
<dbReference type="OrthoDB" id="3251307at2759"/>
<dbReference type="eggNOG" id="ENOG502SYI7">
    <property type="taxonomic scope" value="Eukaryota"/>
</dbReference>
<dbReference type="EMBL" id="GL377303">
    <property type="protein sequence ID" value="EFJ00577.1"/>
    <property type="molecule type" value="Genomic_DNA"/>
</dbReference>
<gene>
    <name evidence="2" type="ORF">SCHCODRAFT_51055</name>
</gene>
<dbReference type="VEuPathDB" id="FungiDB:SCHCODRAFT_02559413"/>